<evidence type="ECO:0000313" key="2">
    <source>
        <dbReference type="Proteomes" id="UP000031938"/>
    </source>
</evidence>
<evidence type="ECO:0000313" key="1">
    <source>
        <dbReference type="EMBL" id="KIL45205.1"/>
    </source>
</evidence>
<dbReference type="PATRIC" id="fig|889306.3.peg.2761"/>
<gene>
    <name evidence="1" type="ORF">KP78_27490</name>
</gene>
<dbReference type="Proteomes" id="UP000031938">
    <property type="component" value="Unassembled WGS sequence"/>
</dbReference>
<protein>
    <submittedName>
        <fullName evidence="1">Uncharacterized protein</fullName>
    </submittedName>
</protein>
<sequence>MGSSIVKRVTLLKEQFINAWNNHNATRMAELLTEEEAK</sequence>
<reference evidence="1 2" key="1">
    <citation type="submission" date="2015-01" db="EMBL/GenBank/DDBJ databases">
        <title>Genome sequencing of Jeotgalibacillus soli.</title>
        <authorList>
            <person name="Goh K.M."/>
            <person name="Chan K.-G."/>
            <person name="Yaakop A.S."/>
            <person name="Ee R."/>
            <person name="Gan H.M."/>
            <person name="Chan C.S."/>
        </authorList>
    </citation>
    <scope>NUCLEOTIDE SEQUENCE [LARGE SCALE GENOMIC DNA]</scope>
    <source>
        <strain evidence="1 2">P9</strain>
    </source>
</reference>
<proteinExistence type="predicted"/>
<dbReference type="EMBL" id="JXRP01000018">
    <property type="protein sequence ID" value="KIL45205.1"/>
    <property type="molecule type" value="Genomic_DNA"/>
</dbReference>
<organism evidence="1 2">
    <name type="scientific">Jeotgalibacillus soli</name>
    <dbReference type="NCBI Taxonomy" id="889306"/>
    <lineage>
        <taxon>Bacteria</taxon>
        <taxon>Bacillati</taxon>
        <taxon>Bacillota</taxon>
        <taxon>Bacilli</taxon>
        <taxon>Bacillales</taxon>
        <taxon>Caryophanaceae</taxon>
        <taxon>Jeotgalibacillus</taxon>
    </lineage>
</organism>
<name>A0A0C2R4L3_9BACL</name>
<comment type="caution">
    <text evidence="1">The sequence shown here is derived from an EMBL/GenBank/DDBJ whole genome shotgun (WGS) entry which is preliminary data.</text>
</comment>
<accession>A0A0C2R4L3</accession>
<dbReference type="AlphaFoldDB" id="A0A0C2R4L3"/>
<keyword evidence="2" id="KW-1185">Reference proteome</keyword>